<reference evidence="6 7" key="1">
    <citation type="submission" date="2019-03" db="EMBL/GenBank/DDBJ databases">
        <title>Genomic Encyclopedia of Type Strains, Phase IV (KMG-IV): sequencing the most valuable type-strain genomes for metagenomic binning, comparative biology and taxonomic classification.</title>
        <authorList>
            <person name="Goeker M."/>
        </authorList>
    </citation>
    <scope>NUCLEOTIDE SEQUENCE [LARGE SCALE GENOMIC DNA]</scope>
    <source>
        <strain evidence="6 7">DSM 103923</strain>
    </source>
</reference>
<dbReference type="SUPFAM" id="SSF53850">
    <property type="entry name" value="Periplasmic binding protein-like II"/>
    <property type="match status" value="1"/>
</dbReference>
<dbReference type="AlphaFoldDB" id="A0A4R3JWC4"/>
<dbReference type="Pfam" id="PF00126">
    <property type="entry name" value="HTH_1"/>
    <property type="match status" value="1"/>
</dbReference>
<dbReference type="InterPro" id="IPR036390">
    <property type="entry name" value="WH_DNA-bd_sf"/>
</dbReference>
<dbReference type="OrthoDB" id="9785745at2"/>
<feature type="domain" description="HTH lysR-type" evidence="5">
    <location>
        <begin position="4"/>
        <end position="61"/>
    </location>
</feature>
<evidence type="ECO:0000313" key="7">
    <source>
        <dbReference type="Proteomes" id="UP000295135"/>
    </source>
</evidence>
<dbReference type="CDD" id="cd08419">
    <property type="entry name" value="PBP2_CbbR_RubisCO_like"/>
    <property type="match status" value="1"/>
</dbReference>
<dbReference type="Proteomes" id="UP000295135">
    <property type="component" value="Unassembled WGS sequence"/>
</dbReference>
<accession>A0A4R3JWC4</accession>
<dbReference type="InterPro" id="IPR000847">
    <property type="entry name" value="LysR_HTH_N"/>
</dbReference>
<sequence>MLPLTIRQLKIFEAVARQLSITRAAEELHLSQPAVSMQMKKLAEVVGQPLLEQDGKRVRLTGAGEELAISAREVIRSLKRFELGLVARKGLAGGFLRLAAITTATYFVPRLLGEFAKLHPGVKVALRVVNREQALESLAAGLEDLYVLGQPPVNLAVTAQPFMENPLVVIAAPDHPLALKRNIPLTRLIEEPWLMREEGSGTRKAVERLFASQGLALTPRMELGSSEAIKQAVLAGLGISVLSQHSLALHSPDQFAILDAKGFPIRRQWHAVYPAERPLTVVARTFLDFLLTYGKSHDTDTN</sequence>
<dbReference type="PROSITE" id="PS50931">
    <property type="entry name" value="HTH_LYSR"/>
    <property type="match status" value="1"/>
</dbReference>
<keyword evidence="4" id="KW-0804">Transcription</keyword>
<dbReference type="PANTHER" id="PTHR30126">
    <property type="entry name" value="HTH-TYPE TRANSCRIPTIONAL REGULATOR"/>
    <property type="match status" value="1"/>
</dbReference>
<keyword evidence="2" id="KW-0805">Transcription regulation</keyword>
<evidence type="ECO:0000256" key="2">
    <source>
        <dbReference type="ARBA" id="ARBA00023015"/>
    </source>
</evidence>
<keyword evidence="3 6" id="KW-0238">DNA-binding</keyword>
<dbReference type="EMBL" id="SLZY01000005">
    <property type="protein sequence ID" value="TCS72415.1"/>
    <property type="molecule type" value="Genomic_DNA"/>
</dbReference>
<dbReference type="InterPro" id="IPR036388">
    <property type="entry name" value="WH-like_DNA-bd_sf"/>
</dbReference>
<evidence type="ECO:0000256" key="4">
    <source>
        <dbReference type="ARBA" id="ARBA00023163"/>
    </source>
</evidence>
<dbReference type="PRINTS" id="PR00039">
    <property type="entry name" value="HTHLYSR"/>
</dbReference>
<dbReference type="PANTHER" id="PTHR30126:SF5">
    <property type="entry name" value="HTH-TYPE TRANSCRIPTIONAL ACTIVATOR CMPR"/>
    <property type="match status" value="1"/>
</dbReference>
<gene>
    <name evidence="6" type="ORF">EDC61_10569</name>
</gene>
<keyword evidence="7" id="KW-1185">Reference proteome</keyword>
<comment type="similarity">
    <text evidence="1">Belongs to the LysR transcriptional regulatory family.</text>
</comment>
<dbReference type="Pfam" id="PF03466">
    <property type="entry name" value="LysR_substrate"/>
    <property type="match status" value="1"/>
</dbReference>
<evidence type="ECO:0000313" key="6">
    <source>
        <dbReference type="EMBL" id="TCS72415.1"/>
    </source>
</evidence>
<dbReference type="RefSeq" id="WP_126463463.1">
    <property type="nucleotide sequence ID" value="NZ_AP018721.1"/>
</dbReference>
<dbReference type="Gene3D" id="1.10.10.10">
    <property type="entry name" value="Winged helix-like DNA-binding domain superfamily/Winged helix DNA-binding domain"/>
    <property type="match status" value="1"/>
</dbReference>
<protein>
    <submittedName>
        <fullName evidence="6">DNA-binding transcriptional LysR family regulator</fullName>
    </submittedName>
</protein>
<evidence type="ECO:0000256" key="3">
    <source>
        <dbReference type="ARBA" id="ARBA00023125"/>
    </source>
</evidence>
<organism evidence="6 7">
    <name type="scientific">Sulfuritortus calidifontis</name>
    <dbReference type="NCBI Taxonomy" id="1914471"/>
    <lineage>
        <taxon>Bacteria</taxon>
        <taxon>Pseudomonadati</taxon>
        <taxon>Pseudomonadota</taxon>
        <taxon>Betaproteobacteria</taxon>
        <taxon>Nitrosomonadales</taxon>
        <taxon>Thiobacillaceae</taxon>
        <taxon>Sulfuritortus</taxon>
    </lineage>
</organism>
<evidence type="ECO:0000256" key="1">
    <source>
        <dbReference type="ARBA" id="ARBA00009437"/>
    </source>
</evidence>
<dbReference type="GO" id="GO:0003700">
    <property type="term" value="F:DNA-binding transcription factor activity"/>
    <property type="evidence" value="ECO:0007669"/>
    <property type="project" value="InterPro"/>
</dbReference>
<evidence type="ECO:0000259" key="5">
    <source>
        <dbReference type="PROSITE" id="PS50931"/>
    </source>
</evidence>
<name>A0A4R3JWC4_9PROT</name>
<proteinExistence type="inferred from homology"/>
<comment type="caution">
    <text evidence="6">The sequence shown here is derived from an EMBL/GenBank/DDBJ whole genome shotgun (WGS) entry which is preliminary data.</text>
</comment>
<dbReference type="GO" id="GO:0000976">
    <property type="term" value="F:transcription cis-regulatory region binding"/>
    <property type="evidence" value="ECO:0007669"/>
    <property type="project" value="TreeGrafter"/>
</dbReference>
<dbReference type="Gene3D" id="3.40.190.290">
    <property type="match status" value="1"/>
</dbReference>
<dbReference type="SUPFAM" id="SSF46785">
    <property type="entry name" value="Winged helix' DNA-binding domain"/>
    <property type="match status" value="1"/>
</dbReference>
<dbReference type="InterPro" id="IPR005119">
    <property type="entry name" value="LysR_subst-bd"/>
</dbReference>